<dbReference type="Proteomes" id="UP000576082">
    <property type="component" value="Unassembled WGS sequence"/>
</dbReference>
<gene>
    <name evidence="1" type="ORF">HHU12_24590</name>
</gene>
<evidence type="ECO:0000313" key="2">
    <source>
        <dbReference type="Proteomes" id="UP000576082"/>
    </source>
</evidence>
<comment type="caution">
    <text evidence="1">The sequence shown here is derived from an EMBL/GenBank/DDBJ whole genome shotgun (WGS) entry which is preliminary data.</text>
</comment>
<organism evidence="1 2">
    <name type="scientific">Flammeovirga aprica JL-4</name>
    <dbReference type="NCBI Taxonomy" id="694437"/>
    <lineage>
        <taxon>Bacteria</taxon>
        <taxon>Pseudomonadati</taxon>
        <taxon>Bacteroidota</taxon>
        <taxon>Cytophagia</taxon>
        <taxon>Cytophagales</taxon>
        <taxon>Flammeovirgaceae</taxon>
        <taxon>Flammeovirga</taxon>
    </lineage>
</organism>
<sequence length="179" mass="20257">MSLIFELIKEKKINTTEAVILQFYTLNNSFTEPNAIVAEELNVSLSVVSRAKRKLIKLGLIEIQKNYTNGLARDADTVTTNQNILELFGLGKTPINNAHSEIVEEVIVDDESLLIEDLVKKHLRKSSRPITLSNIATQISKIDGKIKPKLVEKYKAVIIREIENQGYRWHNNSVFATLL</sequence>
<dbReference type="AlphaFoldDB" id="A0A7X9RYQ8"/>
<protein>
    <submittedName>
        <fullName evidence="1">Rrf2 family transcriptional regulator</fullName>
    </submittedName>
</protein>
<accession>A0A7X9RYQ8</accession>
<reference evidence="1 2" key="1">
    <citation type="submission" date="2020-04" db="EMBL/GenBank/DDBJ databases">
        <title>Flammeovirga sp. SR4, a novel species isolated from seawater.</title>
        <authorList>
            <person name="Wang X."/>
        </authorList>
    </citation>
    <scope>NUCLEOTIDE SEQUENCE [LARGE SCALE GENOMIC DNA]</scope>
    <source>
        <strain evidence="1 2">ATCC 23126</strain>
    </source>
</reference>
<proteinExistence type="predicted"/>
<name>A0A7X9RYQ8_9BACT</name>
<dbReference type="EMBL" id="JABANE010000088">
    <property type="protein sequence ID" value="NME71168.1"/>
    <property type="molecule type" value="Genomic_DNA"/>
</dbReference>
<evidence type="ECO:0000313" key="1">
    <source>
        <dbReference type="EMBL" id="NME71168.1"/>
    </source>
</evidence>
<dbReference type="RefSeq" id="WP_169659391.1">
    <property type="nucleotide sequence ID" value="NZ_JABANE010000088.1"/>
</dbReference>
<keyword evidence="2" id="KW-1185">Reference proteome</keyword>